<dbReference type="RefSeq" id="WP_265896981.1">
    <property type="nucleotide sequence ID" value="NZ_JAPIVE010000008.1"/>
</dbReference>
<keyword evidence="2" id="KW-1185">Reference proteome</keyword>
<evidence type="ECO:0000313" key="1">
    <source>
        <dbReference type="EMBL" id="MCX2525593.1"/>
    </source>
</evidence>
<reference evidence="1" key="1">
    <citation type="submission" date="2022-11" db="EMBL/GenBank/DDBJ databases">
        <title>Larsenimonas rhizosphaerae sp. nov., isolated from a tidal mudflat.</title>
        <authorList>
            <person name="Lee S.D."/>
            <person name="Kim I.S."/>
        </authorList>
    </citation>
    <scope>NUCLEOTIDE SEQUENCE</scope>
    <source>
        <strain evidence="1">GH2-1</strain>
    </source>
</reference>
<comment type="caution">
    <text evidence="1">The sequence shown here is derived from an EMBL/GenBank/DDBJ whole genome shotgun (WGS) entry which is preliminary data.</text>
</comment>
<evidence type="ECO:0000313" key="2">
    <source>
        <dbReference type="Proteomes" id="UP001165678"/>
    </source>
</evidence>
<proteinExistence type="predicted"/>
<gene>
    <name evidence="1" type="ORF">OQ287_15255</name>
</gene>
<dbReference type="AlphaFoldDB" id="A0AA42CYT8"/>
<dbReference type="EMBL" id="JAPIVE010000008">
    <property type="protein sequence ID" value="MCX2525593.1"/>
    <property type="molecule type" value="Genomic_DNA"/>
</dbReference>
<protein>
    <submittedName>
        <fullName evidence="1">Uncharacterized protein</fullName>
    </submittedName>
</protein>
<sequence>MSNDDWDDLDYTIEPAGEDRQRCRFFKDGEEVASRVYHDYDDALSLASVWLANGRLEDLDQGHVDV</sequence>
<accession>A0AA42CYT8</accession>
<name>A0AA42CYT8_9GAMM</name>
<organism evidence="1 2">
    <name type="scientific">Larsenimonas rhizosphaerae</name>
    <dbReference type="NCBI Taxonomy" id="2944682"/>
    <lineage>
        <taxon>Bacteria</taxon>
        <taxon>Pseudomonadati</taxon>
        <taxon>Pseudomonadota</taxon>
        <taxon>Gammaproteobacteria</taxon>
        <taxon>Oceanospirillales</taxon>
        <taxon>Halomonadaceae</taxon>
        <taxon>Larsenimonas</taxon>
    </lineage>
</organism>
<dbReference type="Proteomes" id="UP001165678">
    <property type="component" value="Unassembled WGS sequence"/>
</dbReference>